<dbReference type="Pfam" id="PF24764">
    <property type="entry name" value="rva_4"/>
    <property type="match status" value="1"/>
</dbReference>
<dbReference type="Proteomes" id="UP000281406">
    <property type="component" value="Unassembled WGS sequence"/>
</dbReference>
<evidence type="ECO:0000313" key="3">
    <source>
        <dbReference type="Proteomes" id="UP000281406"/>
    </source>
</evidence>
<protein>
    <recommendedName>
        <fullName evidence="1">Integrase core domain-containing protein</fullName>
    </recommendedName>
</protein>
<evidence type="ECO:0000259" key="1">
    <source>
        <dbReference type="Pfam" id="PF24764"/>
    </source>
</evidence>
<sequence>MTELDDLVKLYFRLSFSNKEILSALANYNRIIISIRTLKRICKRLGLFRRKNQSNLRDVLAFVQHEITTSGQMQGYRWLHLRAIHRGFVVSQDTIRRIIKLVDPEGVECRRRRRLRRRQYSCAGPNALWHMDSYDKLKPYGIAINGCICGYSLFILWMEAYTTNNDPKVIASYFIKTVTGIGGCPERVRADMGTENGGVAAMQRFLRSNHGDSFAGERSFLYGRSTANQRIEGWWAILRKQSAQFWINFFQSVISDGHFSGDFLDKSLIQFCFLNLIQDELDEVVNTWNSHKIRAWSGNDGASGRPLVMYTLPEMHNAEDRLKPVDMDAAVLCQEECTPKGQFPCDETVFELCCLLMEENGWDAPTDPFSAVDLYILLRAEIQQNI</sequence>
<gene>
    <name evidence="2" type="ORF">DPX16_5557</name>
</gene>
<comment type="caution">
    <text evidence="2">The sequence shown here is derived from an EMBL/GenBank/DDBJ whole genome shotgun (WGS) entry which is preliminary data.</text>
</comment>
<reference evidence="2 3" key="1">
    <citation type="submission" date="2018-10" db="EMBL/GenBank/DDBJ databases">
        <title>Genome assembly for a Yunnan-Guizhou Plateau 3E fish, Anabarilius grahami (Regan), and its evolutionary and genetic applications.</title>
        <authorList>
            <person name="Jiang W."/>
        </authorList>
    </citation>
    <scope>NUCLEOTIDE SEQUENCE [LARGE SCALE GENOMIC DNA]</scope>
    <source>
        <strain evidence="2">AG-KIZ</strain>
        <tissue evidence="2">Muscle</tissue>
    </source>
</reference>
<dbReference type="PANTHER" id="PTHR46791:SF13">
    <property type="entry name" value="CLR5 DOMAIN-CONTAINING PROTEIN"/>
    <property type="match status" value="1"/>
</dbReference>
<accession>A0A3N0YA75</accession>
<feature type="domain" description="Integrase core" evidence="1">
    <location>
        <begin position="120"/>
        <end position="295"/>
    </location>
</feature>
<dbReference type="PANTHER" id="PTHR46791">
    <property type="entry name" value="EXPRESSED PROTEIN"/>
    <property type="match status" value="1"/>
</dbReference>
<dbReference type="OrthoDB" id="10045093at2759"/>
<organism evidence="2 3">
    <name type="scientific">Anabarilius grahami</name>
    <name type="common">Kanglang fish</name>
    <name type="synonym">Barilius grahami</name>
    <dbReference type="NCBI Taxonomy" id="495550"/>
    <lineage>
        <taxon>Eukaryota</taxon>
        <taxon>Metazoa</taxon>
        <taxon>Chordata</taxon>
        <taxon>Craniata</taxon>
        <taxon>Vertebrata</taxon>
        <taxon>Euteleostomi</taxon>
        <taxon>Actinopterygii</taxon>
        <taxon>Neopterygii</taxon>
        <taxon>Teleostei</taxon>
        <taxon>Ostariophysi</taxon>
        <taxon>Cypriniformes</taxon>
        <taxon>Xenocyprididae</taxon>
        <taxon>Xenocypridinae</taxon>
        <taxon>Xenocypridinae incertae sedis</taxon>
        <taxon>Anabarilius</taxon>
    </lineage>
</organism>
<evidence type="ECO:0000313" key="2">
    <source>
        <dbReference type="EMBL" id="ROL43004.1"/>
    </source>
</evidence>
<name>A0A3N0YA75_ANAGA</name>
<proteinExistence type="predicted"/>
<dbReference type="EMBL" id="RJVU01048958">
    <property type="protein sequence ID" value="ROL43004.1"/>
    <property type="molecule type" value="Genomic_DNA"/>
</dbReference>
<keyword evidence="3" id="KW-1185">Reference proteome</keyword>
<dbReference type="InterPro" id="IPR058913">
    <property type="entry name" value="Integrase_dom_put"/>
</dbReference>
<dbReference type="AlphaFoldDB" id="A0A3N0YA75"/>